<organism evidence="2">
    <name type="scientific">Cacopsylla melanoneura</name>
    <dbReference type="NCBI Taxonomy" id="428564"/>
    <lineage>
        <taxon>Eukaryota</taxon>
        <taxon>Metazoa</taxon>
        <taxon>Ecdysozoa</taxon>
        <taxon>Arthropoda</taxon>
        <taxon>Hexapoda</taxon>
        <taxon>Insecta</taxon>
        <taxon>Pterygota</taxon>
        <taxon>Neoptera</taxon>
        <taxon>Paraneoptera</taxon>
        <taxon>Hemiptera</taxon>
        <taxon>Sternorrhyncha</taxon>
        <taxon>Psylloidea</taxon>
        <taxon>Psyllidae</taxon>
        <taxon>Psyllinae</taxon>
        <taxon>Cacopsylla</taxon>
    </lineage>
</organism>
<dbReference type="EMBL" id="HBUF01341398">
    <property type="protein sequence ID" value="CAG6704054.1"/>
    <property type="molecule type" value="Transcribed_RNA"/>
</dbReference>
<proteinExistence type="predicted"/>
<reference evidence="2" key="1">
    <citation type="submission" date="2021-05" db="EMBL/GenBank/DDBJ databases">
        <authorList>
            <person name="Alioto T."/>
            <person name="Alioto T."/>
            <person name="Gomez Garrido J."/>
        </authorList>
    </citation>
    <scope>NUCLEOTIDE SEQUENCE</scope>
</reference>
<protein>
    <submittedName>
        <fullName evidence="2">Uncharacterized protein</fullName>
    </submittedName>
</protein>
<sequence>MRTALVSAPPGVPTDDPNNEVVPILEASKLRHDKVIIDHSKTKPSKLRHDIVRIDHSKTKASKLRHDIVRIDHSKTKASKLGHDIVRIDHSIPTTECIYNDG</sequence>
<name>A0A8D8UFF1_9HEMI</name>
<evidence type="ECO:0000256" key="1">
    <source>
        <dbReference type="SAM" id="MobiDB-lite"/>
    </source>
</evidence>
<dbReference type="EMBL" id="HBUF01341402">
    <property type="protein sequence ID" value="CAG6704070.1"/>
    <property type="molecule type" value="Transcribed_RNA"/>
</dbReference>
<accession>A0A8D8UFF1</accession>
<evidence type="ECO:0000313" key="2">
    <source>
        <dbReference type="EMBL" id="CAG6704054.1"/>
    </source>
</evidence>
<dbReference type="AlphaFoldDB" id="A0A8D8UFF1"/>
<feature type="region of interest" description="Disordered" evidence="1">
    <location>
        <begin position="1"/>
        <end position="20"/>
    </location>
</feature>
<dbReference type="EMBL" id="HBUF01341401">
    <property type="protein sequence ID" value="CAG6704066.1"/>
    <property type="molecule type" value="Transcribed_RNA"/>
</dbReference>